<sequence length="208" mass="23571">MITRKPLVASVVGMDGCGKSSTFRGALNTLADRIRVVGISDQVLSGGPDEPLRERLDIPLSRSAQIIGRFAKGLRWQRLYKNLKFIELTQRTRIRDYVTIHDPPDVILTDGQPLVNCAAWSVAHFYKEDLLGDDEELFQALRYLAGEETIPLRELPRYLRRAWPLALLNLLRLGRFRLPDLIFLLDLDPAVAVARIHARGKPLQAHET</sequence>
<dbReference type="EMBL" id="BARS01020060">
    <property type="protein sequence ID" value="GAG02917.1"/>
    <property type="molecule type" value="Genomic_DNA"/>
</dbReference>
<name>X0UUL9_9ZZZZ</name>
<protein>
    <recommendedName>
        <fullName evidence="2">Thymidylate kinase-like domain-containing protein</fullName>
    </recommendedName>
</protein>
<gene>
    <name evidence="1" type="ORF">S01H1_32407</name>
</gene>
<proteinExistence type="predicted"/>
<comment type="caution">
    <text evidence="1">The sequence shown here is derived from an EMBL/GenBank/DDBJ whole genome shotgun (WGS) entry which is preliminary data.</text>
</comment>
<evidence type="ECO:0008006" key="2">
    <source>
        <dbReference type="Google" id="ProtNLM"/>
    </source>
</evidence>
<dbReference type="InterPro" id="IPR027417">
    <property type="entry name" value="P-loop_NTPase"/>
</dbReference>
<organism evidence="1">
    <name type="scientific">marine sediment metagenome</name>
    <dbReference type="NCBI Taxonomy" id="412755"/>
    <lineage>
        <taxon>unclassified sequences</taxon>
        <taxon>metagenomes</taxon>
        <taxon>ecological metagenomes</taxon>
    </lineage>
</organism>
<feature type="non-terminal residue" evidence="1">
    <location>
        <position position="208"/>
    </location>
</feature>
<dbReference type="Gene3D" id="3.40.50.300">
    <property type="entry name" value="P-loop containing nucleotide triphosphate hydrolases"/>
    <property type="match status" value="1"/>
</dbReference>
<evidence type="ECO:0000313" key="1">
    <source>
        <dbReference type="EMBL" id="GAG02917.1"/>
    </source>
</evidence>
<dbReference type="SUPFAM" id="SSF52540">
    <property type="entry name" value="P-loop containing nucleoside triphosphate hydrolases"/>
    <property type="match status" value="1"/>
</dbReference>
<reference evidence="1" key="1">
    <citation type="journal article" date="2014" name="Front. Microbiol.">
        <title>High frequency of phylogenetically diverse reductive dehalogenase-homologous genes in deep subseafloor sedimentary metagenomes.</title>
        <authorList>
            <person name="Kawai M."/>
            <person name="Futagami T."/>
            <person name="Toyoda A."/>
            <person name="Takaki Y."/>
            <person name="Nishi S."/>
            <person name="Hori S."/>
            <person name="Arai W."/>
            <person name="Tsubouchi T."/>
            <person name="Morono Y."/>
            <person name="Uchiyama I."/>
            <person name="Ito T."/>
            <person name="Fujiyama A."/>
            <person name="Inagaki F."/>
            <person name="Takami H."/>
        </authorList>
    </citation>
    <scope>NUCLEOTIDE SEQUENCE</scope>
    <source>
        <strain evidence="1">Expedition CK06-06</strain>
    </source>
</reference>
<accession>X0UUL9</accession>
<dbReference type="AlphaFoldDB" id="X0UUL9"/>